<gene>
    <name evidence="2" type="ORF">CLV52_0298</name>
</gene>
<dbReference type="RefSeq" id="WP_133764197.1">
    <property type="nucleotide sequence ID" value="NZ_BAAARP010000001.1"/>
</dbReference>
<proteinExistence type="predicted"/>
<dbReference type="Proteomes" id="UP000295344">
    <property type="component" value="Unassembled WGS sequence"/>
</dbReference>
<keyword evidence="1" id="KW-1133">Transmembrane helix</keyword>
<keyword evidence="3" id="KW-1185">Reference proteome</keyword>
<reference evidence="2 3" key="1">
    <citation type="submission" date="2019-03" db="EMBL/GenBank/DDBJ databases">
        <title>Genomic Encyclopedia of Archaeal and Bacterial Type Strains, Phase II (KMG-II): from individual species to whole genera.</title>
        <authorList>
            <person name="Goeker M."/>
        </authorList>
    </citation>
    <scope>NUCLEOTIDE SEQUENCE [LARGE SCALE GENOMIC DNA]</scope>
    <source>
        <strain evidence="2 3">DSM 24782</strain>
    </source>
</reference>
<protein>
    <submittedName>
        <fullName evidence="2">Putative membrane protein</fullName>
    </submittedName>
</protein>
<evidence type="ECO:0000313" key="3">
    <source>
        <dbReference type="Proteomes" id="UP000295344"/>
    </source>
</evidence>
<dbReference type="AlphaFoldDB" id="A0A4R7FQ02"/>
<name>A0A4R7FQ02_9MICO</name>
<sequence length="195" mass="20885">MKTPFGLLDLSAPESRRPGAALVAGVVAGLSSGAIKMGWESLFPPRKPDREVPPVTFLQQRGIDPDQYTYEYNGNQVPWGVLAVHFGFSVVTVAAYAVAAEYLPRTKLWAGAAYGIGAFVVAHELVLPKLGLSPAAKDLPPEEHLSELLGHIAWLLEAEQVRKAVRLAIAGVPDADTRVNALAKLADTARAAVRR</sequence>
<organism evidence="2 3">
    <name type="scientific">Amnibacterium kyonggiense</name>
    <dbReference type="NCBI Taxonomy" id="595671"/>
    <lineage>
        <taxon>Bacteria</taxon>
        <taxon>Bacillati</taxon>
        <taxon>Actinomycetota</taxon>
        <taxon>Actinomycetes</taxon>
        <taxon>Micrococcales</taxon>
        <taxon>Microbacteriaceae</taxon>
        <taxon>Amnibacterium</taxon>
    </lineage>
</organism>
<feature type="transmembrane region" description="Helical" evidence="1">
    <location>
        <begin position="77"/>
        <end position="99"/>
    </location>
</feature>
<dbReference type="EMBL" id="SOAM01000001">
    <property type="protein sequence ID" value="TDS79756.1"/>
    <property type="molecule type" value="Genomic_DNA"/>
</dbReference>
<dbReference type="Pfam" id="PF07274">
    <property type="entry name" value="DUF1440"/>
    <property type="match status" value="1"/>
</dbReference>
<keyword evidence="1" id="KW-0812">Transmembrane</keyword>
<evidence type="ECO:0000313" key="2">
    <source>
        <dbReference type="EMBL" id="TDS79756.1"/>
    </source>
</evidence>
<comment type="caution">
    <text evidence="2">The sequence shown here is derived from an EMBL/GenBank/DDBJ whole genome shotgun (WGS) entry which is preliminary data.</text>
</comment>
<accession>A0A4R7FQ02</accession>
<dbReference type="InterPro" id="IPR009898">
    <property type="entry name" value="DUF1440"/>
</dbReference>
<evidence type="ECO:0000256" key="1">
    <source>
        <dbReference type="SAM" id="Phobius"/>
    </source>
</evidence>
<keyword evidence="1" id="KW-0472">Membrane</keyword>
<dbReference type="OrthoDB" id="1629003at2"/>